<feature type="domain" description="Reverse transcriptase" evidence="2">
    <location>
        <begin position="74"/>
        <end position="265"/>
    </location>
</feature>
<dbReference type="PANTHER" id="PTHR33064">
    <property type="entry name" value="POL PROTEIN"/>
    <property type="match status" value="1"/>
</dbReference>
<dbReference type="InterPro" id="IPR000477">
    <property type="entry name" value="RT_dom"/>
</dbReference>
<dbReference type="PROSITE" id="PS50878">
    <property type="entry name" value="RT_POL"/>
    <property type="match status" value="1"/>
</dbReference>
<dbReference type="Ensembl" id="ENSSSCT00045019254.1">
    <property type="protein sequence ID" value="ENSSSCP00045013205.1"/>
    <property type="gene ID" value="ENSSSCG00045011374.1"/>
</dbReference>
<dbReference type="Proteomes" id="UP000694728">
    <property type="component" value="Unplaced"/>
</dbReference>
<evidence type="ECO:0000259" key="2">
    <source>
        <dbReference type="PROSITE" id="PS50878"/>
    </source>
</evidence>
<dbReference type="InterPro" id="IPR043128">
    <property type="entry name" value="Rev_trsase/Diguanyl_cyclase"/>
</dbReference>
<dbReference type="CDD" id="cd03715">
    <property type="entry name" value="RT_ZFREV_like"/>
    <property type="match status" value="1"/>
</dbReference>
<dbReference type="SUPFAM" id="SSF56672">
    <property type="entry name" value="DNA/RNA polymerases"/>
    <property type="match status" value="1"/>
</dbReference>
<sequence>MALVLSPFRNGDHSPELETKYPLVWAEGNPPGLAKRHAPVLIDLKPGAQPVKLRQYSIPREARLGIQVHLDRLLQHGLLIKCQSPWNTPLLPVKKPGTQDYHPVQDLRDINKATVTLHPSIPNPYTLLGLIPSTAKWFTCLDLKDALFCLRVAPASQPLFAFEWENPHTGTKEQLTWTRLPQGFKNSPTLFSGALAADLAEFPGQKLGCVLLQYVDDLLLAGTTEAQCLEGTRALLSLLREAGYQVSKKKAQICKKQVKYLGFNIMQDQRMLGTERKQAVCAIPVPTTRRKVREFLGAAGFCRIWIPGFSDLARPLYEALKGKKRLPLNGDQARRQRFRQSKLNSLRLQPWDFLM</sequence>
<organism evidence="3 4">
    <name type="scientific">Sus scrofa</name>
    <name type="common">Pig</name>
    <dbReference type="NCBI Taxonomy" id="9823"/>
    <lineage>
        <taxon>Eukaryota</taxon>
        <taxon>Metazoa</taxon>
        <taxon>Chordata</taxon>
        <taxon>Craniata</taxon>
        <taxon>Vertebrata</taxon>
        <taxon>Euteleostomi</taxon>
        <taxon>Mammalia</taxon>
        <taxon>Eutheria</taxon>
        <taxon>Laurasiatheria</taxon>
        <taxon>Artiodactyla</taxon>
        <taxon>Suina</taxon>
        <taxon>Suidae</taxon>
        <taxon>Sus</taxon>
    </lineage>
</organism>
<evidence type="ECO:0000313" key="4">
    <source>
        <dbReference type="Proteomes" id="UP000694728"/>
    </source>
</evidence>
<proteinExistence type="inferred from homology"/>
<protein>
    <recommendedName>
        <fullName evidence="2">Reverse transcriptase domain-containing protein</fullName>
    </recommendedName>
</protein>
<accession>A0A8D1KUT2</accession>
<dbReference type="AlphaFoldDB" id="A0A8D1KUT2"/>
<dbReference type="Gene3D" id="3.10.10.10">
    <property type="entry name" value="HIV Type 1 Reverse Transcriptase, subunit A, domain 1"/>
    <property type="match status" value="1"/>
</dbReference>
<evidence type="ECO:0000313" key="3">
    <source>
        <dbReference type="Ensembl" id="ENSSSCP00045013205.1"/>
    </source>
</evidence>
<dbReference type="InterPro" id="IPR051320">
    <property type="entry name" value="Viral_Replic_Matur_Polypro"/>
</dbReference>
<reference evidence="3" key="1">
    <citation type="submission" date="2025-08" db="UniProtKB">
        <authorList>
            <consortium name="Ensembl"/>
        </authorList>
    </citation>
    <scope>IDENTIFICATION</scope>
</reference>
<name>A0A8D1KUT2_PIG</name>
<dbReference type="InterPro" id="IPR043502">
    <property type="entry name" value="DNA/RNA_pol_sf"/>
</dbReference>
<dbReference type="PANTHER" id="PTHR33064:SF38">
    <property type="entry name" value="LRRGT00076-LIKE"/>
    <property type="match status" value="1"/>
</dbReference>
<comment type="similarity">
    <text evidence="1">Belongs to the beta type-B retroviral polymerase family. HERV class-II K(HML-2) pol subfamily.</text>
</comment>
<evidence type="ECO:0000256" key="1">
    <source>
        <dbReference type="ARBA" id="ARBA00010879"/>
    </source>
</evidence>
<dbReference type="Pfam" id="PF00078">
    <property type="entry name" value="RVT_1"/>
    <property type="match status" value="1"/>
</dbReference>
<dbReference type="Gene3D" id="3.30.70.270">
    <property type="match status" value="2"/>
</dbReference>